<organism evidence="1 2">
    <name type="scientific">Bifidobacterium apri</name>
    <dbReference type="NCBI Taxonomy" id="1769423"/>
    <lineage>
        <taxon>Bacteria</taxon>
        <taxon>Bacillati</taxon>
        <taxon>Actinomycetota</taxon>
        <taxon>Actinomycetes</taxon>
        <taxon>Bifidobacteriales</taxon>
        <taxon>Bifidobacteriaceae</taxon>
        <taxon>Bifidobacterium</taxon>
    </lineage>
</organism>
<proteinExistence type="predicted"/>
<gene>
    <name evidence="1" type="ORF">DSM100238_1808</name>
</gene>
<name>A0A6A2VW15_9BIFI</name>
<dbReference type="EMBL" id="WBSO01000025">
    <property type="protein sequence ID" value="KAB8292064.1"/>
    <property type="molecule type" value="Genomic_DNA"/>
</dbReference>
<sequence>MSITCQAWCDECGRKLFVRTRYVRGPLYCDVFMTPETAAGTARRLGWKVTSTRKRGTRTFNFTCPQCQDKEQHA</sequence>
<dbReference type="AlphaFoldDB" id="A0A6A2VW15"/>
<protein>
    <submittedName>
        <fullName evidence="1">Uncharacterized protein</fullName>
    </submittedName>
</protein>
<accession>A0A6A2VW15</accession>
<reference evidence="1 2" key="1">
    <citation type="submission" date="2019-09" db="EMBL/GenBank/DDBJ databases">
        <title>Characterization of the phylogenetic diversity of two novel species belonging to the genus Bifidobacterium: Bifidobacterium cebidarum sp. nov. and Bifidobacterium leontopitheci sp. nov.</title>
        <authorList>
            <person name="Lugli G.A."/>
            <person name="Duranti S."/>
            <person name="Milani C."/>
            <person name="Turroni F."/>
            <person name="Ventura M."/>
        </authorList>
    </citation>
    <scope>NUCLEOTIDE SEQUENCE [LARGE SCALE GENOMIC DNA]</scope>
    <source>
        <strain evidence="1 2">DSM 100238</strain>
    </source>
</reference>
<comment type="caution">
    <text evidence="1">The sequence shown here is derived from an EMBL/GenBank/DDBJ whole genome shotgun (WGS) entry which is preliminary data.</text>
</comment>
<dbReference type="Proteomes" id="UP000440041">
    <property type="component" value="Unassembled WGS sequence"/>
</dbReference>
<evidence type="ECO:0000313" key="2">
    <source>
        <dbReference type="Proteomes" id="UP000440041"/>
    </source>
</evidence>
<keyword evidence="2" id="KW-1185">Reference proteome</keyword>
<evidence type="ECO:0000313" key="1">
    <source>
        <dbReference type="EMBL" id="KAB8292064.1"/>
    </source>
</evidence>